<name>A0A645DSN4_9ZZZZ</name>
<dbReference type="PANTHER" id="PTHR41771:SF1">
    <property type="entry name" value="MEMBRANE PROTEIN"/>
    <property type="match status" value="1"/>
</dbReference>
<evidence type="ECO:0000256" key="1">
    <source>
        <dbReference type="SAM" id="Phobius"/>
    </source>
</evidence>
<keyword evidence="1" id="KW-0472">Membrane</keyword>
<feature type="transmembrane region" description="Helical" evidence="1">
    <location>
        <begin position="84"/>
        <end position="114"/>
    </location>
</feature>
<evidence type="ECO:0008006" key="3">
    <source>
        <dbReference type="Google" id="ProtNLM"/>
    </source>
</evidence>
<feature type="transmembrane region" description="Helical" evidence="1">
    <location>
        <begin position="183"/>
        <end position="207"/>
    </location>
</feature>
<keyword evidence="1" id="KW-1133">Transmembrane helix</keyword>
<organism evidence="2">
    <name type="scientific">bioreactor metagenome</name>
    <dbReference type="NCBI Taxonomy" id="1076179"/>
    <lineage>
        <taxon>unclassified sequences</taxon>
        <taxon>metagenomes</taxon>
        <taxon>ecological metagenomes</taxon>
    </lineage>
</organism>
<protein>
    <recommendedName>
        <fullName evidence="3">YibE/F-like protein</fullName>
    </recommendedName>
</protein>
<feature type="transmembrane region" description="Helical" evidence="1">
    <location>
        <begin position="56"/>
        <end position="77"/>
    </location>
</feature>
<dbReference type="AlphaFoldDB" id="A0A645DSN4"/>
<proteinExistence type="predicted"/>
<dbReference type="Pfam" id="PF07907">
    <property type="entry name" value="YibE_F"/>
    <property type="match status" value="1"/>
</dbReference>
<evidence type="ECO:0000313" key="2">
    <source>
        <dbReference type="EMBL" id="MPM92275.1"/>
    </source>
</evidence>
<sequence>MIDHYRIDGELYLLLAFFALLVLFAGWMGLRSVLSFILAVLAIWKVLVPCCLNGMNPILIGGLITAALTILIISLVFGFNRKSLAACLGAIAGLTVTAALGIVCTNAFHIHGAVMSFSESLLYSGYENLNLTQIFMASIFIGSSGAMMDLSVDIAAAVNEVVQKRPDLNRFEATMSGMRVGRAAMGTMTTTLLLAYSGSFVALLMVFMAQGTPLINILNYKYVASEMIHTIVGSFGLVAAAPLTAIASGLLLAHPEQATQAETAPIKE</sequence>
<accession>A0A645DSN4</accession>
<feature type="transmembrane region" description="Helical" evidence="1">
    <location>
        <begin position="12"/>
        <end position="44"/>
    </location>
</feature>
<dbReference type="PANTHER" id="PTHR41771">
    <property type="entry name" value="MEMBRANE PROTEIN-RELATED"/>
    <property type="match status" value="1"/>
</dbReference>
<keyword evidence="1" id="KW-0812">Transmembrane</keyword>
<dbReference type="InterPro" id="IPR012507">
    <property type="entry name" value="YibE_F"/>
</dbReference>
<feature type="transmembrane region" description="Helical" evidence="1">
    <location>
        <begin position="134"/>
        <end position="162"/>
    </location>
</feature>
<comment type="caution">
    <text evidence="2">The sequence shown here is derived from an EMBL/GenBank/DDBJ whole genome shotgun (WGS) entry which is preliminary data.</text>
</comment>
<reference evidence="2" key="1">
    <citation type="submission" date="2019-08" db="EMBL/GenBank/DDBJ databases">
        <authorList>
            <person name="Kucharzyk K."/>
            <person name="Murdoch R.W."/>
            <person name="Higgins S."/>
            <person name="Loffler F."/>
        </authorList>
    </citation>
    <scope>NUCLEOTIDE SEQUENCE</scope>
</reference>
<dbReference type="EMBL" id="VSSQ01039235">
    <property type="protein sequence ID" value="MPM92275.1"/>
    <property type="molecule type" value="Genomic_DNA"/>
</dbReference>
<feature type="transmembrane region" description="Helical" evidence="1">
    <location>
        <begin position="227"/>
        <end position="253"/>
    </location>
</feature>
<gene>
    <name evidence="2" type="ORF">SDC9_139410</name>
</gene>